<dbReference type="KEGG" id="bpt:Bpet0959"/>
<dbReference type="Proteomes" id="UP000001225">
    <property type="component" value="Chromosome"/>
</dbReference>
<feature type="region of interest" description="Disordered" evidence="1">
    <location>
        <begin position="1"/>
        <end position="33"/>
    </location>
</feature>
<keyword evidence="3" id="KW-1185">Reference proteome</keyword>
<dbReference type="STRING" id="94624.Bpet0959"/>
<evidence type="ECO:0000256" key="1">
    <source>
        <dbReference type="SAM" id="MobiDB-lite"/>
    </source>
</evidence>
<reference evidence="2 3" key="1">
    <citation type="journal article" date="2008" name="BMC Genomics">
        <title>The missing link: Bordetella petrii is endowed with both the metabolic versatility of environmental bacteria and virulence traits of pathogenic Bordetellae.</title>
        <authorList>
            <person name="Gross R."/>
            <person name="Guzman C.A."/>
            <person name="Sebaihia M."/>
            <person name="Martins Dos Santos V.A."/>
            <person name="Pieper D.H."/>
            <person name="Koebnik R."/>
            <person name="Lechner M."/>
            <person name="Bartels D."/>
            <person name="Buhrmester J."/>
            <person name="Choudhuri J.V."/>
            <person name="Ebensen T."/>
            <person name="Gaigalat L."/>
            <person name="Herrmann S."/>
            <person name="Khachane A.N."/>
            <person name="Larisch C."/>
            <person name="Link S."/>
            <person name="Linke B."/>
            <person name="Meyer F."/>
            <person name="Mormann S."/>
            <person name="Nakunst D."/>
            <person name="Rueckert C."/>
            <person name="Schneiker-Bekel S."/>
            <person name="Schulze K."/>
            <person name="Vorhoelter F.J."/>
            <person name="Yevsa T."/>
            <person name="Engle J.T."/>
            <person name="Goldman W.E."/>
            <person name="Puehler A."/>
            <person name="Goebel U.B."/>
            <person name="Goesmann A."/>
            <person name="Bloecker H."/>
            <person name="Kaiser O."/>
            <person name="Martinez-Arias R."/>
        </authorList>
    </citation>
    <scope>NUCLEOTIDE SEQUENCE [LARGE SCALE GENOMIC DNA]</scope>
    <source>
        <strain evidence="3">ATCC BAA-461 / DSM 12804 / CCUG 43448 / CIP 107267 / Se-1111R</strain>
    </source>
</reference>
<evidence type="ECO:0000313" key="2">
    <source>
        <dbReference type="EMBL" id="CAP41291.1"/>
    </source>
</evidence>
<sequence>MSNSYLRSKGPFGNWREGGVARPPGGGDNDDMEPRVKALEDAMVTVRDRLTKIETRLDNMPTKADLSDAVHTQTKWVIGIGFALMMAGIGIAKLL</sequence>
<dbReference type="eggNOG" id="COG1196">
    <property type="taxonomic scope" value="Bacteria"/>
</dbReference>
<gene>
    <name evidence="2" type="ordered locus">Bpet0959</name>
</gene>
<protein>
    <submittedName>
        <fullName evidence="2">Uncharacterized protein</fullName>
    </submittedName>
</protein>
<accession>A9I8U8</accession>
<name>A9I8U8_BORPD</name>
<evidence type="ECO:0000313" key="3">
    <source>
        <dbReference type="Proteomes" id="UP000001225"/>
    </source>
</evidence>
<dbReference type="EMBL" id="AM902716">
    <property type="protein sequence ID" value="CAP41291.1"/>
    <property type="molecule type" value="Genomic_DNA"/>
</dbReference>
<dbReference type="AlphaFoldDB" id="A9I8U8"/>
<proteinExistence type="predicted"/>
<organism evidence="2 3">
    <name type="scientific">Bordetella petrii (strain ATCC BAA-461 / DSM 12804 / CCUG 43448 / CIP 107267 / Se-1111R)</name>
    <dbReference type="NCBI Taxonomy" id="340100"/>
    <lineage>
        <taxon>Bacteria</taxon>
        <taxon>Pseudomonadati</taxon>
        <taxon>Pseudomonadota</taxon>
        <taxon>Betaproteobacteria</taxon>
        <taxon>Burkholderiales</taxon>
        <taxon>Alcaligenaceae</taxon>
        <taxon>Bordetella</taxon>
    </lineage>
</organism>